<evidence type="ECO:0000259" key="6">
    <source>
        <dbReference type="PROSITE" id="PS51900"/>
    </source>
</evidence>
<evidence type="ECO:0000256" key="2">
    <source>
        <dbReference type="ARBA" id="ARBA00023125"/>
    </source>
</evidence>
<dbReference type="InterPro" id="IPR050090">
    <property type="entry name" value="Tyrosine_recombinase_XerCD"/>
</dbReference>
<dbReference type="PROSITE" id="PS51898">
    <property type="entry name" value="TYR_RECOMBINASE"/>
    <property type="match status" value="1"/>
</dbReference>
<evidence type="ECO:0000259" key="5">
    <source>
        <dbReference type="PROSITE" id="PS51898"/>
    </source>
</evidence>
<evidence type="ECO:0000313" key="8">
    <source>
        <dbReference type="Proteomes" id="UP001500037"/>
    </source>
</evidence>
<dbReference type="PANTHER" id="PTHR30349">
    <property type="entry name" value="PHAGE INTEGRASE-RELATED"/>
    <property type="match status" value="1"/>
</dbReference>
<dbReference type="InterPro" id="IPR058717">
    <property type="entry name" value="Phage_L5_Integrase_N"/>
</dbReference>
<dbReference type="Pfam" id="PF22022">
    <property type="entry name" value="Phage_int_M"/>
    <property type="match status" value="1"/>
</dbReference>
<evidence type="ECO:0000256" key="4">
    <source>
        <dbReference type="PROSITE-ProRule" id="PRU01248"/>
    </source>
</evidence>
<dbReference type="PROSITE" id="PS51900">
    <property type="entry name" value="CB"/>
    <property type="match status" value="1"/>
</dbReference>
<dbReference type="Gene3D" id="1.10.443.10">
    <property type="entry name" value="Intergrase catalytic core"/>
    <property type="match status" value="1"/>
</dbReference>
<keyword evidence="3" id="KW-0233">DNA recombination</keyword>
<gene>
    <name evidence="7" type="ORF">GCM10009665_15250</name>
</gene>
<feature type="domain" description="Tyr recombinase" evidence="5">
    <location>
        <begin position="170"/>
        <end position="358"/>
    </location>
</feature>
<dbReference type="InterPro" id="IPR011010">
    <property type="entry name" value="DNA_brk_join_enz"/>
</dbReference>
<comment type="similarity">
    <text evidence="1">Belongs to the 'phage' integrase family.</text>
</comment>
<evidence type="ECO:0000256" key="3">
    <source>
        <dbReference type="ARBA" id="ARBA00023172"/>
    </source>
</evidence>
<dbReference type="InterPro" id="IPR044068">
    <property type="entry name" value="CB"/>
</dbReference>
<comment type="caution">
    <text evidence="7">The sequence shown here is derived from an EMBL/GenBank/DDBJ whole genome shotgun (WGS) entry which is preliminary data.</text>
</comment>
<dbReference type="Pfam" id="PF26003">
    <property type="entry name" value="Integrase_N_phage"/>
    <property type="match status" value="1"/>
</dbReference>
<dbReference type="Gene3D" id="1.10.150.130">
    <property type="match status" value="1"/>
</dbReference>
<dbReference type="InterPro" id="IPR013762">
    <property type="entry name" value="Integrase-like_cat_sf"/>
</dbReference>
<keyword evidence="2 4" id="KW-0238">DNA-binding</keyword>
<organism evidence="7 8">
    <name type="scientific">Kitasatospora nipponensis</name>
    <dbReference type="NCBI Taxonomy" id="258049"/>
    <lineage>
        <taxon>Bacteria</taxon>
        <taxon>Bacillati</taxon>
        <taxon>Actinomycetota</taxon>
        <taxon>Actinomycetes</taxon>
        <taxon>Kitasatosporales</taxon>
        <taxon>Streptomycetaceae</taxon>
        <taxon>Kitasatospora</taxon>
    </lineage>
</organism>
<feature type="domain" description="Core-binding (CB)" evidence="6">
    <location>
        <begin position="70"/>
        <end position="149"/>
    </location>
</feature>
<dbReference type="RefSeq" id="WP_344440459.1">
    <property type="nucleotide sequence ID" value="NZ_BAAALF010000016.1"/>
</dbReference>
<evidence type="ECO:0000256" key="1">
    <source>
        <dbReference type="ARBA" id="ARBA00008857"/>
    </source>
</evidence>
<dbReference type="PANTHER" id="PTHR30349:SF64">
    <property type="entry name" value="PROPHAGE INTEGRASE INTD-RELATED"/>
    <property type="match status" value="1"/>
</dbReference>
<keyword evidence="8" id="KW-1185">Reference proteome</keyword>
<sequence length="388" mass="43715">MANNSGRRRRWGSVRKLPSGRFQARYPGPDGLLRNADETFATKGDAEAWLVETETDIRREEWRDPNAGAVNFLLYATAWIDERDLAPLTDELYRRLLRLHLEPSFGESELKEITAPQVRAWRAALVKEGKKTTAAKSYRLLKAVLETAVDDELIRRNPCRIRGGGKEEAEERPVATVEQVLQLADLMGPRWQLMVFMGSFMALRPEELAEVRRSDVDLVKRVVWIRRAAPELTTGKRVLGDPKSKAGRRPVGIPPEIVPDFELHLRWYAAKEDDGLLFIGERGAPFRRSTFGRKWRKARTKLGMDGFRFYDLRHTGNVLAASTGASLKDLMAHMGHSSVRAALIYQHATAEQQTKISNGISAAVVDIRTRRRPPASGTAATTEVPRQA</sequence>
<dbReference type="InterPro" id="IPR002104">
    <property type="entry name" value="Integrase_catalytic"/>
</dbReference>
<reference evidence="7 8" key="1">
    <citation type="journal article" date="2019" name="Int. J. Syst. Evol. Microbiol.">
        <title>The Global Catalogue of Microorganisms (GCM) 10K type strain sequencing project: providing services to taxonomists for standard genome sequencing and annotation.</title>
        <authorList>
            <consortium name="The Broad Institute Genomics Platform"/>
            <consortium name="The Broad Institute Genome Sequencing Center for Infectious Disease"/>
            <person name="Wu L."/>
            <person name="Ma J."/>
        </authorList>
    </citation>
    <scope>NUCLEOTIDE SEQUENCE [LARGE SCALE GENOMIC DNA]</scope>
    <source>
        <strain evidence="7 8">JCM 13004</strain>
    </source>
</reference>
<dbReference type="Proteomes" id="UP001500037">
    <property type="component" value="Unassembled WGS sequence"/>
</dbReference>
<name>A0ABN1W004_9ACTN</name>
<protein>
    <submittedName>
        <fullName evidence="7">Site-specific integrase</fullName>
    </submittedName>
</protein>
<proteinExistence type="inferred from homology"/>
<dbReference type="SUPFAM" id="SSF56349">
    <property type="entry name" value="DNA breaking-rejoining enzymes"/>
    <property type="match status" value="1"/>
</dbReference>
<dbReference type="EMBL" id="BAAALF010000016">
    <property type="protein sequence ID" value="GAA1225724.1"/>
    <property type="molecule type" value="Genomic_DNA"/>
</dbReference>
<evidence type="ECO:0000313" key="7">
    <source>
        <dbReference type="EMBL" id="GAA1225724.1"/>
    </source>
</evidence>
<dbReference type="InterPro" id="IPR053876">
    <property type="entry name" value="Phage_int_M"/>
</dbReference>
<accession>A0ABN1W004</accession>
<dbReference type="CDD" id="cd01189">
    <property type="entry name" value="INT_ICEBs1_C_like"/>
    <property type="match status" value="1"/>
</dbReference>
<dbReference type="Pfam" id="PF00589">
    <property type="entry name" value="Phage_integrase"/>
    <property type="match status" value="1"/>
</dbReference>
<dbReference type="InterPro" id="IPR010998">
    <property type="entry name" value="Integrase_recombinase_N"/>
</dbReference>